<accession>A0AAE0HUP0</accession>
<keyword evidence="1" id="KW-0732">Signal</keyword>
<organism evidence="2 3">
    <name type="scientific">Apodospora peruviana</name>
    <dbReference type="NCBI Taxonomy" id="516989"/>
    <lineage>
        <taxon>Eukaryota</taxon>
        <taxon>Fungi</taxon>
        <taxon>Dikarya</taxon>
        <taxon>Ascomycota</taxon>
        <taxon>Pezizomycotina</taxon>
        <taxon>Sordariomycetes</taxon>
        <taxon>Sordariomycetidae</taxon>
        <taxon>Sordariales</taxon>
        <taxon>Lasiosphaeriaceae</taxon>
        <taxon>Apodospora</taxon>
    </lineage>
</organism>
<feature type="signal peptide" evidence="1">
    <location>
        <begin position="1"/>
        <end position="16"/>
    </location>
</feature>
<evidence type="ECO:0000313" key="2">
    <source>
        <dbReference type="EMBL" id="KAK3312306.1"/>
    </source>
</evidence>
<name>A0AAE0HUP0_9PEZI</name>
<dbReference type="EMBL" id="JAUEDM010000009">
    <property type="protein sequence ID" value="KAK3312306.1"/>
    <property type="molecule type" value="Genomic_DNA"/>
</dbReference>
<gene>
    <name evidence="2" type="ORF">B0H66DRAFT_608581</name>
</gene>
<evidence type="ECO:0000256" key="1">
    <source>
        <dbReference type="SAM" id="SignalP"/>
    </source>
</evidence>
<keyword evidence="3" id="KW-1185">Reference proteome</keyword>
<reference evidence="2" key="1">
    <citation type="journal article" date="2023" name="Mol. Phylogenet. Evol.">
        <title>Genome-scale phylogeny and comparative genomics of the fungal order Sordariales.</title>
        <authorList>
            <person name="Hensen N."/>
            <person name="Bonometti L."/>
            <person name="Westerberg I."/>
            <person name="Brannstrom I.O."/>
            <person name="Guillou S."/>
            <person name="Cros-Aarteil S."/>
            <person name="Calhoun S."/>
            <person name="Haridas S."/>
            <person name="Kuo A."/>
            <person name="Mondo S."/>
            <person name="Pangilinan J."/>
            <person name="Riley R."/>
            <person name="LaButti K."/>
            <person name="Andreopoulos B."/>
            <person name="Lipzen A."/>
            <person name="Chen C."/>
            <person name="Yan M."/>
            <person name="Daum C."/>
            <person name="Ng V."/>
            <person name="Clum A."/>
            <person name="Steindorff A."/>
            <person name="Ohm R.A."/>
            <person name="Martin F."/>
            <person name="Silar P."/>
            <person name="Natvig D.O."/>
            <person name="Lalanne C."/>
            <person name="Gautier V."/>
            <person name="Ament-Velasquez S.L."/>
            <person name="Kruys A."/>
            <person name="Hutchinson M.I."/>
            <person name="Powell A.J."/>
            <person name="Barry K."/>
            <person name="Miller A.N."/>
            <person name="Grigoriev I.V."/>
            <person name="Debuchy R."/>
            <person name="Gladieux P."/>
            <person name="Hiltunen Thoren M."/>
            <person name="Johannesson H."/>
        </authorList>
    </citation>
    <scope>NUCLEOTIDE SEQUENCE</scope>
    <source>
        <strain evidence="2">CBS 118394</strain>
    </source>
</reference>
<protein>
    <recommendedName>
        <fullName evidence="4">Cyanovirin-N domain-containing protein</fullName>
    </recommendedName>
</protein>
<sequence length="183" mass="20002">MLIRIILLLTAFLTAAVPVVQTEENGTTSLETRDGPQKPITWSFPVGRTCLPCASTGWNFPLLAFMCSVQGSEDPKMMTRFSYVDVSPCFNNDDGEVTNKTLLTNHNGDFTDTCNCALVYPWQWGNGTMVCTCKKSKELHEGVEITSTDVYPLGDMLTNTDGIVGCSGANGQSAQGKKMYKCF</sequence>
<feature type="chain" id="PRO_5042043881" description="Cyanovirin-N domain-containing protein" evidence="1">
    <location>
        <begin position="17"/>
        <end position="183"/>
    </location>
</feature>
<dbReference type="AlphaFoldDB" id="A0AAE0HUP0"/>
<dbReference type="Proteomes" id="UP001283341">
    <property type="component" value="Unassembled WGS sequence"/>
</dbReference>
<evidence type="ECO:0000313" key="3">
    <source>
        <dbReference type="Proteomes" id="UP001283341"/>
    </source>
</evidence>
<evidence type="ECO:0008006" key="4">
    <source>
        <dbReference type="Google" id="ProtNLM"/>
    </source>
</evidence>
<proteinExistence type="predicted"/>
<comment type="caution">
    <text evidence="2">The sequence shown here is derived from an EMBL/GenBank/DDBJ whole genome shotgun (WGS) entry which is preliminary data.</text>
</comment>
<reference evidence="2" key="2">
    <citation type="submission" date="2023-06" db="EMBL/GenBank/DDBJ databases">
        <authorList>
            <consortium name="Lawrence Berkeley National Laboratory"/>
            <person name="Haridas S."/>
            <person name="Hensen N."/>
            <person name="Bonometti L."/>
            <person name="Westerberg I."/>
            <person name="Brannstrom I.O."/>
            <person name="Guillou S."/>
            <person name="Cros-Aarteil S."/>
            <person name="Calhoun S."/>
            <person name="Kuo A."/>
            <person name="Mondo S."/>
            <person name="Pangilinan J."/>
            <person name="Riley R."/>
            <person name="Labutti K."/>
            <person name="Andreopoulos B."/>
            <person name="Lipzen A."/>
            <person name="Chen C."/>
            <person name="Yanf M."/>
            <person name="Daum C."/>
            <person name="Ng V."/>
            <person name="Clum A."/>
            <person name="Steindorff A."/>
            <person name="Ohm R."/>
            <person name="Martin F."/>
            <person name="Silar P."/>
            <person name="Natvig D."/>
            <person name="Lalanne C."/>
            <person name="Gautier V."/>
            <person name="Ament-Velasquez S.L."/>
            <person name="Kruys A."/>
            <person name="Hutchinson M.I."/>
            <person name="Powell A.J."/>
            <person name="Barry K."/>
            <person name="Miller A.N."/>
            <person name="Grigoriev I.V."/>
            <person name="Debuchy R."/>
            <person name="Gladieux P."/>
            <person name="Thoren M.H."/>
            <person name="Johannesson H."/>
        </authorList>
    </citation>
    <scope>NUCLEOTIDE SEQUENCE</scope>
    <source>
        <strain evidence="2">CBS 118394</strain>
    </source>
</reference>